<accession>A0ABP4US48</accession>
<dbReference type="RefSeq" id="WP_344314444.1">
    <property type="nucleotide sequence ID" value="NZ_BAAANY010000036.1"/>
</dbReference>
<evidence type="ECO:0000313" key="3">
    <source>
        <dbReference type="Proteomes" id="UP001500618"/>
    </source>
</evidence>
<evidence type="ECO:0000313" key="2">
    <source>
        <dbReference type="EMBL" id="GAA1710910.1"/>
    </source>
</evidence>
<proteinExistence type="predicted"/>
<gene>
    <name evidence="2" type="ORF">GCM10009765_70260</name>
</gene>
<name>A0ABP4US48_9ACTN</name>
<dbReference type="EMBL" id="BAAANY010000036">
    <property type="protein sequence ID" value="GAA1710910.1"/>
    <property type="molecule type" value="Genomic_DNA"/>
</dbReference>
<dbReference type="Proteomes" id="UP001500618">
    <property type="component" value="Unassembled WGS sequence"/>
</dbReference>
<sequence>MTDIGGNPEEQKRLDVNCGDPATGGRGPLISTAGLAQEVANQLPIPRPDLQIRPFTTYADGMRGGLTGAPMWLWIGTTWKPLTQHTTLGQIWVTVVATPTKSSWSFGDGTAISCQGRGTPLTDPSQGLRGSPTCGHTYKSTSAAFKITATVTWTISWTGSGNTGGILDPLNLTNNTLYTVKQARSQLVAP</sequence>
<organism evidence="2 3">
    <name type="scientific">Fodinicola feengrottensis</name>
    <dbReference type="NCBI Taxonomy" id="435914"/>
    <lineage>
        <taxon>Bacteria</taxon>
        <taxon>Bacillati</taxon>
        <taxon>Actinomycetota</taxon>
        <taxon>Actinomycetes</taxon>
        <taxon>Mycobacteriales</taxon>
        <taxon>Fodinicola</taxon>
    </lineage>
</organism>
<comment type="caution">
    <text evidence="2">The sequence shown here is derived from an EMBL/GenBank/DDBJ whole genome shotgun (WGS) entry which is preliminary data.</text>
</comment>
<evidence type="ECO:0000256" key="1">
    <source>
        <dbReference type="SAM" id="MobiDB-lite"/>
    </source>
</evidence>
<feature type="region of interest" description="Disordered" evidence="1">
    <location>
        <begin position="1"/>
        <end position="25"/>
    </location>
</feature>
<reference evidence="3" key="1">
    <citation type="journal article" date="2019" name="Int. J. Syst. Evol. Microbiol.">
        <title>The Global Catalogue of Microorganisms (GCM) 10K type strain sequencing project: providing services to taxonomists for standard genome sequencing and annotation.</title>
        <authorList>
            <consortium name="The Broad Institute Genomics Platform"/>
            <consortium name="The Broad Institute Genome Sequencing Center for Infectious Disease"/>
            <person name="Wu L."/>
            <person name="Ma J."/>
        </authorList>
    </citation>
    <scope>NUCLEOTIDE SEQUENCE [LARGE SCALE GENOMIC DNA]</scope>
    <source>
        <strain evidence="3">JCM 14718</strain>
    </source>
</reference>
<keyword evidence="3" id="KW-1185">Reference proteome</keyword>
<evidence type="ECO:0008006" key="4">
    <source>
        <dbReference type="Google" id="ProtNLM"/>
    </source>
</evidence>
<protein>
    <recommendedName>
        <fullName evidence="4">PKD domain-containing protein</fullName>
    </recommendedName>
</protein>